<keyword evidence="1" id="KW-0436">Ligase</keyword>
<dbReference type="InterPro" id="IPR009097">
    <property type="entry name" value="Cyclic_Pdiesterase"/>
</dbReference>
<evidence type="ECO:0000313" key="1">
    <source>
        <dbReference type="EMBL" id="VIP04739.1"/>
    </source>
</evidence>
<dbReference type="EMBL" id="LR593887">
    <property type="protein sequence ID" value="VTS06837.1"/>
    <property type="molecule type" value="Genomic_DNA"/>
</dbReference>
<organism evidence="1">
    <name type="scientific">Tuwongella immobilis</name>
    <dbReference type="NCBI Taxonomy" id="692036"/>
    <lineage>
        <taxon>Bacteria</taxon>
        <taxon>Pseudomonadati</taxon>
        <taxon>Planctomycetota</taxon>
        <taxon>Planctomycetia</taxon>
        <taxon>Gemmatales</taxon>
        <taxon>Gemmataceae</taxon>
        <taxon>Tuwongella</taxon>
    </lineage>
</organism>
<evidence type="ECO:0000313" key="2">
    <source>
        <dbReference type="Proteomes" id="UP000464378"/>
    </source>
</evidence>
<dbReference type="InParanoid" id="A0A6C2YUM1"/>
<proteinExistence type="predicted"/>
<dbReference type="RefSeq" id="WP_162659779.1">
    <property type="nucleotide sequence ID" value="NZ_LR593887.1"/>
</dbReference>
<dbReference type="AlphaFoldDB" id="A0A6C2YUM1"/>
<reference evidence="1" key="1">
    <citation type="submission" date="2019-04" db="EMBL/GenBank/DDBJ databases">
        <authorList>
            <consortium name="Science for Life Laboratories"/>
        </authorList>
    </citation>
    <scope>NUCLEOTIDE SEQUENCE</scope>
    <source>
        <strain evidence="1">MBLW1</strain>
    </source>
</reference>
<dbReference type="Gene3D" id="3.90.1140.10">
    <property type="entry name" value="Cyclic phosphodiesterase"/>
    <property type="match status" value="1"/>
</dbReference>
<dbReference type="Proteomes" id="UP000464378">
    <property type="component" value="Chromosome"/>
</dbReference>
<keyword evidence="2" id="KW-1185">Reference proteome</keyword>
<gene>
    <name evidence="1" type="ORF">GMBLW1_44540</name>
</gene>
<sequence>MSKPPTHGGAKVGEGMASIAEVIEVMKVQARITLPLAVRREIDRLRTEWNPERAIGNPAHITVVYQDEAPDPAMLAERLQQTAAQTAPFRLSLGQAARFAEPLGGAFLTVADPSDAVAGIRASVLASPFTTRERFGLHVTLLHPEQGHRTASAWPIFASLPLLGEFEVTELQLVGPDNAVLANFPLIPNTKLGPVVQDSPSS</sequence>
<name>A0A6C2YUM1_9BACT</name>
<protein>
    <submittedName>
        <fullName evidence="1">: 2_5_RNA_ligase2</fullName>
    </submittedName>
</protein>
<dbReference type="GO" id="GO:0016874">
    <property type="term" value="F:ligase activity"/>
    <property type="evidence" value="ECO:0007669"/>
    <property type="project" value="UniProtKB-KW"/>
</dbReference>
<dbReference type="EMBL" id="LR586016">
    <property type="protein sequence ID" value="VIP04739.1"/>
    <property type="molecule type" value="Genomic_DNA"/>
</dbReference>
<dbReference type="SUPFAM" id="SSF55144">
    <property type="entry name" value="LigT-like"/>
    <property type="match status" value="1"/>
</dbReference>
<dbReference type="KEGG" id="tim:GMBLW1_44540"/>
<accession>A0A6C2YUM1</accession>
<dbReference type="Pfam" id="PF13563">
    <property type="entry name" value="2_5_RNA_ligase2"/>
    <property type="match status" value="1"/>
</dbReference>